<proteinExistence type="predicted"/>
<evidence type="ECO:0000313" key="4">
    <source>
        <dbReference type="Proteomes" id="UP001082703"/>
    </source>
</evidence>
<evidence type="ECO:0000313" key="3">
    <source>
        <dbReference type="EMBL" id="MCY1712751.1"/>
    </source>
</evidence>
<feature type="transmembrane region" description="Helical" evidence="2">
    <location>
        <begin position="51"/>
        <end position="71"/>
    </location>
</feature>
<keyword evidence="2" id="KW-0472">Membrane</keyword>
<dbReference type="RefSeq" id="WP_268056760.1">
    <property type="nucleotide sequence ID" value="NZ_JAPOHA010000001.1"/>
</dbReference>
<sequence length="165" mass="18436">MATPNSNGAYDFALFEPKRQQESPQKKNNIIEIPQEKLEQNRRTGAKPFRAVSYFLALAVMLGIVGTYVYGQVQLTELTENLNAATKTLNESESVYTQTQMKADSQLSLETVENYATNKLGLQKIAQNQVEPISLSKGDKIQVIQSGKGKNWLSSLWNSIQHLLS</sequence>
<dbReference type="EMBL" id="JAPOHA010000001">
    <property type="protein sequence ID" value="MCY1712751.1"/>
    <property type="molecule type" value="Genomic_DNA"/>
</dbReference>
<feature type="region of interest" description="Disordered" evidence="1">
    <location>
        <begin position="1"/>
        <end position="27"/>
    </location>
</feature>
<keyword evidence="4" id="KW-1185">Reference proteome</keyword>
<organism evidence="3 4">
    <name type="scientific">Caproiciproducens galactitolivorans</name>
    <dbReference type="NCBI Taxonomy" id="642589"/>
    <lineage>
        <taxon>Bacteria</taxon>
        <taxon>Bacillati</taxon>
        <taxon>Bacillota</taxon>
        <taxon>Clostridia</taxon>
        <taxon>Eubacteriales</taxon>
        <taxon>Acutalibacteraceae</taxon>
        <taxon>Caproiciproducens</taxon>
    </lineage>
</organism>
<dbReference type="Proteomes" id="UP001082703">
    <property type="component" value="Unassembled WGS sequence"/>
</dbReference>
<protein>
    <recommendedName>
        <fullName evidence="5">Cell division protein FtsL</fullName>
    </recommendedName>
</protein>
<evidence type="ECO:0000256" key="2">
    <source>
        <dbReference type="SAM" id="Phobius"/>
    </source>
</evidence>
<keyword evidence="2" id="KW-1133">Transmembrane helix</keyword>
<name>A0ABT4BS43_9FIRM</name>
<comment type="caution">
    <text evidence="3">The sequence shown here is derived from an EMBL/GenBank/DDBJ whole genome shotgun (WGS) entry which is preliminary data.</text>
</comment>
<keyword evidence="2" id="KW-0812">Transmembrane</keyword>
<evidence type="ECO:0008006" key="5">
    <source>
        <dbReference type="Google" id="ProtNLM"/>
    </source>
</evidence>
<evidence type="ECO:0000256" key="1">
    <source>
        <dbReference type="SAM" id="MobiDB-lite"/>
    </source>
</evidence>
<accession>A0ABT4BS43</accession>
<feature type="compositionally biased region" description="Basic and acidic residues" evidence="1">
    <location>
        <begin position="16"/>
        <end position="25"/>
    </location>
</feature>
<reference evidence="3 4" key="1">
    <citation type="submission" date="2022-11" db="EMBL/GenBank/DDBJ databases">
        <authorList>
            <person name="Caiyu Z."/>
        </authorList>
    </citation>
    <scope>NUCLEOTIDE SEQUENCE [LARGE SCALE GENOMIC DNA]</scope>
    <source>
        <strain evidence="3 4">YR-4</strain>
    </source>
</reference>
<gene>
    <name evidence="3" type="ORF">OUY18_00565</name>
</gene>